<accession>A0A388LNM5</accession>
<evidence type="ECO:0000313" key="4">
    <source>
        <dbReference type="Proteomes" id="UP000265515"/>
    </source>
</evidence>
<feature type="compositionally biased region" description="Basic and acidic residues" evidence="1">
    <location>
        <begin position="53"/>
        <end position="66"/>
    </location>
</feature>
<gene>
    <name evidence="3" type="ORF">CBR_g37666</name>
</gene>
<dbReference type="Pfam" id="PF13837">
    <property type="entry name" value="Myb_DNA-bind_4"/>
    <property type="match status" value="1"/>
</dbReference>
<dbReference type="PANTHER" id="PTHR33492">
    <property type="entry name" value="OSJNBA0043A12.37 PROTEIN-RELATED"/>
    <property type="match status" value="1"/>
</dbReference>
<evidence type="ECO:0000313" key="3">
    <source>
        <dbReference type="EMBL" id="GBG83869.1"/>
    </source>
</evidence>
<feature type="domain" description="Myb-like" evidence="2">
    <location>
        <begin position="129"/>
        <end position="192"/>
    </location>
</feature>
<feature type="region of interest" description="Disordered" evidence="1">
    <location>
        <begin position="1"/>
        <end position="125"/>
    </location>
</feature>
<dbReference type="Proteomes" id="UP000265515">
    <property type="component" value="Unassembled WGS sequence"/>
</dbReference>
<dbReference type="Gene3D" id="1.10.10.60">
    <property type="entry name" value="Homeodomain-like"/>
    <property type="match status" value="1"/>
</dbReference>
<dbReference type="OrthoDB" id="8933168at2759"/>
<comment type="caution">
    <text evidence="3">The sequence shown here is derived from an EMBL/GenBank/DDBJ whole genome shotgun (WGS) entry which is preliminary data.</text>
</comment>
<keyword evidence="4" id="KW-1185">Reference proteome</keyword>
<proteinExistence type="predicted"/>
<feature type="compositionally biased region" description="Gly residues" evidence="1">
    <location>
        <begin position="104"/>
        <end position="119"/>
    </location>
</feature>
<dbReference type="InterPro" id="IPR044822">
    <property type="entry name" value="Myb_DNA-bind_4"/>
</dbReference>
<feature type="compositionally biased region" description="Basic residues" evidence="1">
    <location>
        <begin position="90"/>
        <end position="103"/>
    </location>
</feature>
<evidence type="ECO:0000259" key="2">
    <source>
        <dbReference type="PROSITE" id="PS50090"/>
    </source>
</evidence>
<dbReference type="PROSITE" id="PS50090">
    <property type="entry name" value="MYB_LIKE"/>
    <property type="match status" value="1"/>
</dbReference>
<dbReference type="EMBL" id="BFEA01000454">
    <property type="protein sequence ID" value="GBG83869.1"/>
    <property type="molecule type" value="Genomic_DNA"/>
</dbReference>
<dbReference type="PANTHER" id="PTHR33492:SF4">
    <property type="entry name" value="OS02G0174300 PROTEIN"/>
    <property type="match status" value="1"/>
</dbReference>
<organism evidence="3 4">
    <name type="scientific">Chara braunii</name>
    <name type="common">Braun's stonewort</name>
    <dbReference type="NCBI Taxonomy" id="69332"/>
    <lineage>
        <taxon>Eukaryota</taxon>
        <taxon>Viridiplantae</taxon>
        <taxon>Streptophyta</taxon>
        <taxon>Charophyceae</taxon>
        <taxon>Charales</taxon>
        <taxon>Characeae</taxon>
        <taxon>Chara</taxon>
    </lineage>
</organism>
<dbReference type="Gramene" id="GBG83869">
    <property type="protein sequence ID" value="GBG83869"/>
    <property type="gene ID" value="CBR_g37666"/>
</dbReference>
<reference evidence="3 4" key="1">
    <citation type="journal article" date="2018" name="Cell">
        <title>The Chara Genome: Secondary Complexity and Implications for Plant Terrestrialization.</title>
        <authorList>
            <person name="Nishiyama T."/>
            <person name="Sakayama H."/>
            <person name="Vries J.D."/>
            <person name="Buschmann H."/>
            <person name="Saint-Marcoux D."/>
            <person name="Ullrich K.K."/>
            <person name="Haas F.B."/>
            <person name="Vanderstraeten L."/>
            <person name="Becker D."/>
            <person name="Lang D."/>
            <person name="Vosolsobe S."/>
            <person name="Rombauts S."/>
            <person name="Wilhelmsson P.K.I."/>
            <person name="Janitza P."/>
            <person name="Kern R."/>
            <person name="Heyl A."/>
            <person name="Rumpler F."/>
            <person name="Villalobos L.I.A.C."/>
            <person name="Clay J.M."/>
            <person name="Skokan R."/>
            <person name="Toyoda A."/>
            <person name="Suzuki Y."/>
            <person name="Kagoshima H."/>
            <person name="Schijlen E."/>
            <person name="Tajeshwar N."/>
            <person name="Catarino B."/>
            <person name="Hetherington A.J."/>
            <person name="Saltykova A."/>
            <person name="Bonnot C."/>
            <person name="Breuninger H."/>
            <person name="Symeonidi A."/>
            <person name="Radhakrishnan G.V."/>
            <person name="Van Nieuwerburgh F."/>
            <person name="Deforce D."/>
            <person name="Chang C."/>
            <person name="Karol K.G."/>
            <person name="Hedrich R."/>
            <person name="Ulvskov P."/>
            <person name="Glockner G."/>
            <person name="Delwiche C.F."/>
            <person name="Petrasek J."/>
            <person name="Van de Peer Y."/>
            <person name="Friml J."/>
            <person name="Beilby M."/>
            <person name="Dolan L."/>
            <person name="Kohara Y."/>
            <person name="Sugano S."/>
            <person name="Fujiyama A."/>
            <person name="Delaux P.-M."/>
            <person name="Quint M."/>
            <person name="TheiBen G."/>
            <person name="Hagemann M."/>
            <person name="Harholt J."/>
            <person name="Dunand C."/>
            <person name="Zachgo S."/>
            <person name="Langdale J."/>
            <person name="Maumus F."/>
            <person name="Straeten D.V.D."/>
            <person name="Gould S.B."/>
            <person name="Rensing S.A."/>
        </authorList>
    </citation>
    <scope>NUCLEOTIDE SEQUENCE [LARGE SCALE GENOMIC DNA]</scope>
    <source>
        <strain evidence="3 4">S276</strain>
    </source>
</reference>
<sequence>MGVVRSGGGRVEVSSAQRGSTHPDVRDDNGCVPGVSERAVVDNITRGVSNMRAHSDGVGDDAAYRNDDDDDETEEINVGDGKHNVDIRPLGKRAGRGRGRTRGGGRGQSNGRAGRGGASEDGSKSATYWTIEEQMLLVRCKREQDMHMAGLGHNHGRMRTKEWKWKDIAKRLAVLGTVKDVDDCFRKWENLFQNYKKIFRFQGKSGGMDFFRLTNEEKKEENFKFRMDKALYTEIHASMVGNYTIFPPNVADIGSPEGVQLPT</sequence>
<evidence type="ECO:0000256" key="1">
    <source>
        <dbReference type="SAM" id="MobiDB-lite"/>
    </source>
</evidence>
<name>A0A388LNM5_CHABU</name>
<dbReference type="AlphaFoldDB" id="A0A388LNM5"/>
<feature type="compositionally biased region" description="Acidic residues" evidence="1">
    <location>
        <begin position="67"/>
        <end position="77"/>
    </location>
</feature>
<dbReference type="InterPro" id="IPR001005">
    <property type="entry name" value="SANT/Myb"/>
</dbReference>
<feature type="compositionally biased region" description="Gly residues" evidence="1">
    <location>
        <begin position="1"/>
        <end position="10"/>
    </location>
</feature>
<protein>
    <recommendedName>
        <fullName evidence="2">Myb-like domain-containing protein</fullName>
    </recommendedName>
</protein>